<dbReference type="OrthoDB" id="4420885at2"/>
<dbReference type="RefSeq" id="WP_064801873.1">
    <property type="nucleotide sequence ID" value="NZ_CP016022.1"/>
</dbReference>
<comment type="similarity">
    <text evidence="1">Belongs to the saccharopine dehydrogenase family. Enoyl reductase subfamily.</text>
</comment>
<dbReference type="InterPro" id="IPR005097">
    <property type="entry name" value="Sacchrp_dh_NADP-bd"/>
</dbReference>
<dbReference type="InterPro" id="IPR036291">
    <property type="entry name" value="NAD(P)-bd_dom_sf"/>
</dbReference>
<dbReference type="GO" id="GO:0009247">
    <property type="term" value="P:glycolipid biosynthetic process"/>
    <property type="evidence" value="ECO:0007669"/>
    <property type="project" value="TreeGrafter"/>
</dbReference>
<dbReference type="InterPro" id="IPR051276">
    <property type="entry name" value="Saccharopine_DH-like_oxidrdct"/>
</dbReference>
<evidence type="ECO:0000313" key="3">
    <source>
        <dbReference type="Proteomes" id="UP000078572"/>
    </source>
</evidence>
<dbReference type="PANTHER" id="PTHR12286">
    <property type="entry name" value="SACCHAROPINE DEHYDROGENASE-LIKE OXIDOREDUCTASE"/>
    <property type="match status" value="1"/>
</dbReference>
<dbReference type="GO" id="GO:0005886">
    <property type="term" value="C:plasma membrane"/>
    <property type="evidence" value="ECO:0007669"/>
    <property type="project" value="TreeGrafter"/>
</dbReference>
<proteinExistence type="inferred from homology"/>
<keyword evidence="3" id="KW-1185">Reference proteome</keyword>
<dbReference type="SUPFAM" id="SSF51735">
    <property type="entry name" value="NAD(P)-binding Rossmann-fold domains"/>
    <property type="match status" value="1"/>
</dbReference>
<organism evidence="2 3">
    <name type="scientific">Ralstonia insidiosa</name>
    <dbReference type="NCBI Taxonomy" id="190721"/>
    <lineage>
        <taxon>Bacteria</taxon>
        <taxon>Pseudomonadati</taxon>
        <taxon>Pseudomonadota</taxon>
        <taxon>Betaproteobacteria</taxon>
        <taxon>Burkholderiales</taxon>
        <taxon>Burkholderiaceae</taxon>
        <taxon>Ralstonia</taxon>
    </lineage>
</organism>
<dbReference type="FunFam" id="3.40.50.720:FF:000413">
    <property type="entry name" value="Trans-acting enoyl reductase"/>
    <property type="match status" value="1"/>
</dbReference>
<dbReference type="GeneID" id="61524978"/>
<evidence type="ECO:0000256" key="1">
    <source>
        <dbReference type="ARBA" id="ARBA00010591"/>
    </source>
</evidence>
<reference evidence="3" key="1">
    <citation type="submission" date="2016-06" db="EMBL/GenBank/DDBJ databases">
        <authorList>
            <person name="Xu Y."/>
            <person name="Nagy A."/>
            <person name="Yan X."/>
            <person name="Kim S.W."/>
            <person name="Haley B."/>
            <person name="Liu N.T."/>
            <person name="Nou X."/>
        </authorList>
    </citation>
    <scope>NUCLEOTIDE SEQUENCE [LARGE SCALE GENOMIC DNA]</scope>
    <source>
        <strain evidence="3">ATCC 49129</strain>
    </source>
</reference>
<dbReference type="Gene3D" id="3.40.50.720">
    <property type="entry name" value="NAD(P)-binding Rossmann-like Domain"/>
    <property type="match status" value="1"/>
</dbReference>
<gene>
    <name evidence="2" type="ORF">A9Y76_03005</name>
</gene>
<evidence type="ECO:0000313" key="2">
    <source>
        <dbReference type="EMBL" id="ANJ71507.1"/>
    </source>
</evidence>
<dbReference type="STRING" id="190721.ACS15_0663"/>
<sequence length="414" mass="44576">MTAPDHDLVVFGATSFVGQILTRYLAEQFSGQAETLRWAIAGRSEAKLNELKRSLGAAGVALPIIVADAANEAQLRTLCAQTRVVMSTVGPYALYGEPLVKVCAESGTDYCDLTGETQWIKRMIEKYEATAQQSGARIVHCCGFDSVPSDMGVYFLQQQAMQQWGAPATHVKMRVKTLKGGASGGTVASLINVVQEAAADPALRRALANPYALCPNGHGFTARQHSTRGAAFDTDFDAWIAPFVMAAINERVVHRSNALSGNAYGNQFTYDEAVITGSGLQGRLRAVTMVAGLGAFMVGIVIKPTRSLMERFLLPKPGEGPSPAAQLAGRYDIRFFARTDDGKTLRVKVTGDRDPGYGSTGKMLGQAAASLALDHIKNGIKTGRPGGFWTPATMFDDRFIARLTRYAGLRFERL</sequence>
<dbReference type="Proteomes" id="UP000078572">
    <property type="component" value="Chromosome 1"/>
</dbReference>
<protein>
    <submittedName>
        <fullName evidence="2">Saccharopine dehydrogenase</fullName>
    </submittedName>
</protein>
<accession>A0A191ZTV2</accession>
<dbReference type="EMBL" id="CP016022">
    <property type="protein sequence ID" value="ANJ71507.1"/>
    <property type="molecule type" value="Genomic_DNA"/>
</dbReference>
<dbReference type="AlphaFoldDB" id="A0A191ZTV2"/>
<dbReference type="PANTHER" id="PTHR12286:SF5">
    <property type="entry name" value="SACCHAROPINE DEHYDROGENASE-LIKE OXIDOREDUCTASE"/>
    <property type="match status" value="1"/>
</dbReference>
<name>A0A191ZTV2_9RALS</name>
<dbReference type="Pfam" id="PF03435">
    <property type="entry name" value="Sacchrp_dh_NADP"/>
    <property type="match status" value="1"/>
</dbReference>